<evidence type="ECO:0000313" key="6">
    <source>
        <dbReference type="Proteomes" id="UP000516260"/>
    </source>
</evidence>
<dbReference type="Proteomes" id="UP000516260">
    <property type="component" value="Chromosome 8"/>
</dbReference>
<dbReference type="GO" id="GO:0005684">
    <property type="term" value="C:U2-type spliceosomal complex"/>
    <property type="evidence" value="ECO:0007669"/>
    <property type="project" value="TreeGrafter"/>
</dbReference>
<dbReference type="Pfam" id="PF04502">
    <property type="entry name" value="Saf4_Yju2"/>
    <property type="match status" value="1"/>
</dbReference>
<evidence type="ECO:0000256" key="1">
    <source>
        <dbReference type="ARBA" id="ARBA00005595"/>
    </source>
</evidence>
<gene>
    <name evidence="5" type="ORF">fugu_007653</name>
</gene>
<organism evidence="5 6">
    <name type="scientific">Takifugu bimaculatus</name>
    <dbReference type="NCBI Taxonomy" id="433685"/>
    <lineage>
        <taxon>Eukaryota</taxon>
        <taxon>Metazoa</taxon>
        <taxon>Chordata</taxon>
        <taxon>Craniata</taxon>
        <taxon>Vertebrata</taxon>
        <taxon>Euteleostomi</taxon>
        <taxon>Actinopterygii</taxon>
        <taxon>Neopterygii</taxon>
        <taxon>Teleostei</taxon>
        <taxon>Neoteleostei</taxon>
        <taxon>Acanthomorphata</taxon>
        <taxon>Eupercaria</taxon>
        <taxon>Tetraodontiformes</taxon>
        <taxon>Tetradontoidea</taxon>
        <taxon>Tetraodontidae</taxon>
        <taxon>Takifugu</taxon>
    </lineage>
</organism>
<comment type="function">
    <text evidence="3">May be involved in mRNA splicing.</text>
</comment>
<reference evidence="5 6" key="1">
    <citation type="submission" date="2019-04" db="EMBL/GenBank/DDBJ databases">
        <title>The sequence and de novo assembly of Takifugu bimaculatus genome using PacBio and Hi-C technologies.</title>
        <authorList>
            <person name="Xu P."/>
            <person name="Liu B."/>
            <person name="Zhou Z."/>
        </authorList>
    </citation>
    <scope>NUCLEOTIDE SEQUENCE [LARGE SCALE GENOMIC DNA]</scope>
    <source>
        <strain evidence="5">TB-2018</strain>
        <tissue evidence="5">Muscle</tissue>
    </source>
</reference>
<comment type="caution">
    <text evidence="5">The sequence shown here is derived from an EMBL/GenBank/DDBJ whole genome shotgun (WGS) entry which is preliminary data.</text>
</comment>
<name>A0A4Z2AZ12_9TELE</name>
<keyword evidence="6" id="KW-1185">Reference proteome</keyword>
<dbReference type="GO" id="GO:0071014">
    <property type="term" value="C:post-mRNA release spliceosomal complex"/>
    <property type="evidence" value="ECO:0007669"/>
    <property type="project" value="TreeGrafter"/>
</dbReference>
<evidence type="ECO:0000256" key="3">
    <source>
        <dbReference type="ARBA" id="ARBA00037140"/>
    </source>
</evidence>
<evidence type="ECO:0000256" key="4">
    <source>
        <dbReference type="ARBA" id="ARBA00041764"/>
    </source>
</evidence>
<protein>
    <recommendedName>
        <fullName evidence="2">Probable splicing factor YJU2B</fullName>
    </recommendedName>
    <alternativeName>
        <fullName evidence="4">Coiled-coil domain-containing protein 130</fullName>
    </alternativeName>
</protein>
<dbReference type="PANTHER" id="PTHR12111">
    <property type="entry name" value="SPLICING FACTOR YJU2"/>
    <property type="match status" value="1"/>
</dbReference>
<sequence>MGERKGTNKYYPPDFDPAKHGSLNGYHKTHALRERARKLSQGILIIRFEMPYNIWCDGCKNHIGMGVRYNAEKKKVGNYYSTPIYRFRMKCHLCVNYIEMQTDPATCDYLIVSGARRKEERWDMAENEQILTTERTEKEKLETDAMFKLDHEGKDKEKLKKALPSLTDIIDYQSRWKDDYQLNSSLRRKFRVEDSYFLCWLLSSCLGNILIENLHTHPIQSTKSGVSEVTSLFVALEIFPFICNIQTPSNFNSLIP</sequence>
<dbReference type="InterPro" id="IPR007590">
    <property type="entry name" value="Saf4/Yju2"/>
</dbReference>
<evidence type="ECO:0000313" key="5">
    <source>
        <dbReference type="EMBL" id="TNM85382.1"/>
    </source>
</evidence>
<accession>A0A4Z2AZ12</accession>
<proteinExistence type="inferred from homology"/>
<comment type="similarity">
    <text evidence="1">Belongs to the CWC16 family.</text>
</comment>
<dbReference type="PANTHER" id="PTHR12111:SF2">
    <property type="entry name" value="SPLICING FACTOR YJU2B-RELATED"/>
    <property type="match status" value="1"/>
</dbReference>
<dbReference type="EMBL" id="SWLE01000021">
    <property type="protein sequence ID" value="TNM85382.1"/>
    <property type="molecule type" value="Genomic_DNA"/>
</dbReference>
<dbReference type="GO" id="GO:0000398">
    <property type="term" value="P:mRNA splicing, via spliceosome"/>
    <property type="evidence" value="ECO:0007669"/>
    <property type="project" value="InterPro"/>
</dbReference>
<evidence type="ECO:0000256" key="2">
    <source>
        <dbReference type="ARBA" id="ARBA00029515"/>
    </source>
</evidence>
<dbReference type="AlphaFoldDB" id="A0A4Z2AZ12"/>